<keyword evidence="5" id="KW-0597">Phosphoprotein</keyword>
<dbReference type="SUPFAM" id="SSF47384">
    <property type="entry name" value="Homodimeric domain of signal transducing histidine kinase"/>
    <property type="match status" value="1"/>
</dbReference>
<feature type="domain" description="HAMP" evidence="16">
    <location>
        <begin position="88"/>
        <end position="140"/>
    </location>
</feature>
<keyword evidence="18" id="KW-1185">Reference proteome</keyword>
<evidence type="ECO:0000256" key="14">
    <source>
        <dbReference type="SAM" id="Phobius"/>
    </source>
</evidence>
<dbReference type="InterPro" id="IPR003660">
    <property type="entry name" value="HAMP_dom"/>
</dbReference>
<dbReference type="PROSITE" id="PS50109">
    <property type="entry name" value="HIS_KIN"/>
    <property type="match status" value="1"/>
</dbReference>
<keyword evidence="13 14" id="KW-0472">Membrane</keyword>
<comment type="subcellular location">
    <subcellularLocation>
        <location evidence="2">Cell membrane</location>
        <topology evidence="2">Multi-pass membrane protein</topology>
    </subcellularLocation>
</comment>
<dbReference type="InterPro" id="IPR003661">
    <property type="entry name" value="HisK_dim/P_dom"/>
</dbReference>
<dbReference type="PANTHER" id="PTHR45528">
    <property type="entry name" value="SENSOR HISTIDINE KINASE CPXA"/>
    <property type="match status" value="1"/>
</dbReference>
<sequence>MLQNKWGRSFLPKRFLFQLTFINIIVIVAFVMLSSWAIYNTACTLADGLTSMTAQKQNQFQATLFQYLWIFSISAVILGSLIHFYLTKKMIQPLKELIQSTKEMKQGKYPSSIHVKGDSEVVELIHHFNDLVQKLETNEQQRKNLVSDLSHEFRTPLTNLNGYLLALQNGVMEGDEKLYQSLYTESSKLTQLVEQMEQLKEWDDMQTYSFNEKEPIDMQEFIERSIEIFQWSLEKKQIKLEVDFQPSIAIINRTNLSQVISNLMDNAIRYYDGTGPINVKGEKLLNEYKVSITGPGRSISEKDKERIFERFYRIENSRSREFGGSGLGLAISKEIIERHHGKIGVQSKGNMHTFWFVIPCMQTIDET</sequence>
<evidence type="ECO:0000256" key="8">
    <source>
        <dbReference type="ARBA" id="ARBA00022741"/>
    </source>
</evidence>
<feature type="domain" description="Histidine kinase" evidence="15">
    <location>
        <begin position="148"/>
        <end position="362"/>
    </location>
</feature>
<evidence type="ECO:0000256" key="7">
    <source>
        <dbReference type="ARBA" id="ARBA00022692"/>
    </source>
</evidence>
<protein>
    <recommendedName>
        <fullName evidence="3">histidine kinase</fullName>
        <ecNumber evidence="3">2.7.13.3</ecNumber>
    </recommendedName>
</protein>
<dbReference type="Gene3D" id="1.10.287.130">
    <property type="match status" value="1"/>
</dbReference>
<dbReference type="SUPFAM" id="SSF55874">
    <property type="entry name" value="ATPase domain of HSP90 chaperone/DNA topoisomerase II/histidine kinase"/>
    <property type="match status" value="1"/>
</dbReference>
<dbReference type="InterPro" id="IPR003594">
    <property type="entry name" value="HATPase_dom"/>
</dbReference>
<comment type="catalytic activity">
    <reaction evidence="1">
        <text>ATP + protein L-histidine = ADP + protein N-phospho-L-histidine.</text>
        <dbReference type="EC" id="2.7.13.3"/>
    </reaction>
</comment>
<reference evidence="17" key="1">
    <citation type="submission" date="2022-07" db="EMBL/GenBank/DDBJ databases">
        <title>FELIX.</title>
        <authorList>
            <person name="Wan K.H."/>
            <person name="Park S."/>
            <person name="Lawrence Q."/>
            <person name="Eichenberger J.P."/>
            <person name="Booth B.W."/>
            <person name="Piaggio A.J."/>
            <person name="Chandler J.C."/>
            <person name="Franklin A.B."/>
            <person name="Celniker S.E."/>
        </authorList>
    </citation>
    <scope>NUCLEOTIDE SEQUENCE</scope>
    <source>
        <strain evidence="17">QA-1986 374</strain>
    </source>
</reference>
<keyword evidence="10 17" id="KW-0067">ATP-binding</keyword>
<name>A0ABY5JL37_9BACI</name>
<accession>A0ABY5JL37</accession>
<evidence type="ECO:0000256" key="9">
    <source>
        <dbReference type="ARBA" id="ARBA00022777"/>
    </source>
</evidence>
<dbReference type="Proteomes" id="UP001059773">
    <property type="component" value="Chromosome"/>
</dbReference>
<evidence type="ECO:0000256" key="11">
    <source>
        <dbReference type="ARBA" id="ARBA00022989"/>
    </source>
</evidence>
<dbReference type="Pfam" id="PF00512">
    <property type="entry name" value="HisKA"/>
    <property type="match status" value="1"/>
</dbReference>
<dbReference type="EC" id="2.7.13.3" evidence="3"/>
<dbReference type="RefSeq" id="WP_256706447.1">
    <property type="nucleotide sequence ID" value="NZ_CP101914.1"/>
</dbReference>
<feature type="transmembrane region" description="Helical" evidence="14">
    <location>
        <begin position="67"/>
        <end position="86"/>
    </location>
</feature>
<evidence type="ECO:0000313" key="17">
    <source>
        <dbReference type="EMBL" id="UUI01025.1"/>
    </source>
</evidence>
<evidence type="ECO:0000256" key="13">
    <source>
        <dbReference type="ARBA" id="ARBA00023136"/>
    </source>
</evidence>
<dbReference type="CDD" id="cd00082">
    <property type="entry name" value="HisKA"/>
    <property type="match status" value="1"/>
</dbReference>
<keyword evidence="12" id="KW-0902">Two-component regulatory system</keyword>
<dbReference type="SMART" id="SM00388">
    <property type="entry name" value="HisKA"/>
    <property type="match status" value="1"/>
</dbReference>
<evidence type="ECO:0000256" key="10">
    <source>
        <dbReference type="ARBA" id="ARBA00022840"/>
    </source>
</evidence>
<proteinExistence type="predicted"/>
<organism evidence="17 18">
    <name type="scientific">Oceanobacillus jeddahense</name>
    <dbReference type="NCBI Taxonomy" id="1462527"/>
    <lineage>
        <taxon>Bacteria</taxon>
        <taxon>Bacillati</taxon>
        <taxon>Bacillota</taxon>
        <taxon>Bacilli</taxon>
        <taxon>Bacillales</taxon>
        <taxon>Bacillaceae</taxon>
        <taxon>Oceanobacillus</taxon>
    </lineage>
</organism>
<evidence type="ECO:0000256" key="2">
    <source>
        <dbReference type="ARBA" id="ARBA00004651"/>
    </source>
</evidence>
<evidence type="ECO:0000256" key="4">
    <source>
        <dbReference type="ARBA" id="ARBA00022475"/>
    </source>
</evidence>
<dbReference type="GO" id="GO:0005524">
    <property type="term" value="F:ATP binding"/>
    <property type="evidence" value="ECO:0007669"/>
    <property type="project" value="UniProtKB-KW"/>
</dbReference>
<dbReference type="CDD" id="cd06225">
    <property type="entry name" value="HAMP"/>
    <property type="match status" value="1"/>
</dbReference>
<dbReference type="SMART" id="SM00304">
    <property type="entry name" value="HAMP"/>
    <property type="match status" value="1"/>
</dbReference>
<dbReference type="InterPro" id="IPR004358">
    <property type="entry name" value="Sig_transdc_His_kin-like_C"/>
</dbReference>
<dbReference type="EMBL" id="CP101914">
    <property type="protein sequence ID" value="UUI01025.1"/>
    <property type="molecule type" value="Genomic_DNA"/>
</dbReference>
<evidence type="ECO:0000256" key="5">
    <source>
        <dbReference type="ARBA" id="ARBA00022553"/>
    </source>
</evidence>
<dbReference type="InterPro" id="IPR005467">
    <property type="entry name" value="His_kinase_dom"/>
</dbReference>
<dbReference type="InterPro" id="IPR050398">
    <property type="entry name" value="HssS/ArlS-like"/>
</dbReference>
<keyword evidence="4" id="KW-1003">Cell membrane</keyword>
<evidence type="ECO:0000256" key="3">
    <source>
        <dbReference type="ARBA" id="ARBA00012438"/>
    </source>
</evidence>
<dbReference type="SUPFAM" id="SSF158472">
    <property type="entry name" value="HAMP domain-like"/>
    <property type="match status" value="1"/>
</dbReference>
<dbReference type="PANTHER" id="PTHR45528:SF1">
    <property type="entry name" value="SENSOR HISTIDINE KINASE CPXA"/>
    <property type="match status" value="1"/>
</dbReference>
<evidence type="ECO:0000256" key="6">
    <source>
        <dbReference type="ARBA" id="ARBA00022679"/>
    </source>
</evidence>
<dbReference type="Gene3D" id="6.10.340.10">
    <property type="match status" value="1"/>
</dbReference>
<keyword evidence="9" id="KW-0418">Kinase</keyword>
<evidence type="ECO:0000313" key="18">
    <source>
        <dbReference type="Proteomes" id="UP001059773"/>
    </source>
</evidence>
<gene>
    <name evidence="17" type="ORF">NP439_13160</name>
</gene>
<evidence type="ECO:0000256" key="12">
    <source>
        <dbReference type="ARBA" id="ARBA00023012"/>
    </source>
</evidence>
<evidence type="ECO:0000259" key="16">
    <source>
        <dbReference type="PROSITE" id="PS50885"/>
    </source>
</evidence>
<evidence type="ECO:0000259" key="15">
    <source>
        <dbReference type="PROSITE" id="PS50109"/>
    </source>
</evidence>
<evidence type="ECO:0000256" key="1">
    <source>
        <dbReference type="ARBA" id="ARBA00000085"/>
    </source>
</evidence>
<keyword evidence="8" id="KW-0547">Nucleotide-binding</keyword>
<dbReference type="Gene3D" id="3.30.565.10">
    <property type="entry name" value="Histidine kinase-like ATPase, C-terminal domain"/>
    <property type="match status" value="1"/>
</dbReference>
<dbReference type="CDD" id="cd00075">
    <property type="entry name" value="HATPase"/>
    <property type="match status" value="1"/>
</dbReference>
<feature type="transmembrane region" description="Helical" evidence="14">
    <location>
        <begin position="15"/>
        <end position="39"/>
    </location>
</feature>
<dbReference type="Pfam" id="PF00672">
    <property type="entry name" value="HAMP"/>
    <property type="match status" value="1"/>
</dbReference>
<dbReference type="InterPro" id="IPR036890">
    <property type="entry name" value="HATPase_C_sf"/>
</dbReference>
<dbReference type="Pfam" id="PF02518">
    <property type="entry name" value="HATPase_c"/>
    <property type="match status" value="1"/>
</dbReference>
<dbReference type="SMART" id="SM00387">
    <property type="entry name" value="HATPase_c"/>
    <property type="match status" value="1"/>
</dbReference>
<dbReference type="InterPro" id="IPR036097">
    <property type="entry name" value="HisK_dim/P_sf"/>
</dbReference>
<keyword evidence="6" id="KW-0808">Transferase</keyword>
<keyword evidence="7 14" id="KW-0812">Transmembrane</keyword>
<dbReference type="PROSITE" id="PS50885">
    <property type="entry name" value="HAMP"/>
    <property type="match status" value="1"/>
</dbReference>
<keyword evidence="11 14" id="KW-1133">Transmembrane helix</keyword>
<dbReference type="PRINTS" id="PR00344">
    <property type="entry name" value="BCTRLSENSOR"/>
</dbReference>